<name>A0A0C2ZAD4_9AGAM</name>
<protein>
    <submittedName>
        <fullName evidence="1">Uncharacterized protein</fullName>
    </submittedName>
</protein>
<gene>
    <name evidence="1" type="ORF">SCLCIDRAFT_1225504</name>
</gene>
<dbReference type="InParanoid" id="A0A0C2ZAD4"/>
<reference evidence="2" key="2">
    <citation type="submission" date="2015-01" db="EMBL/GenBank/DDBJ databases">
        <title>Evolutionary Origins and Diversification of the Mycorrhizal Mutualists.</title>
        <authorList>
            <consortium name="DOE Joint Genome Institute"/>
            <consortium name="Mycorrhizal Genomics Consortium"/>
            <person name="Kohler A."/>
            <person name="Kuo A."/>
            <person name="Nagy L.G."/>
            <person name="Floudas D."/>
            <person name="Copeland A."/>
            <person name="Barry K.W."/>
            <person name="Cichocki N."/>
            <person name="Veneault-Fourrey C."/>
            <person name="LaButti K."/>
            <person name="Lindquist E.A."/>
            <person name="Lipzen A."/>
            <person name="Lundell T."/>
            <person name="Morin E."/>
            <person name="Murat C."/>
            <person name="Riley R."/>
            <person name="Ohm R."/>
            <person name="Sun H."/>
            <person name="Tunlid A."/>
            <person name="Henrissat B."/>
            <person name="Grigoriev I.V."/>
            <person name="Hibbett D.S."/>
            <person name="Martin F."/>
        </authorList>
    </citation>
    <scope>NUCLEOTIDE SEQUENCE [LARGE SCALE GENOMIC DNA]</scope>
    <source>
        <strain evidence="2">Foug A</strain>
    </source>
</reference>
<reference evidence="1 2" key="1">
    <citation type="submission" date="2014-04" db="EMBL/GenBank/DDBJ databases">
        <authorList>
            <consortium name="DOE Joint Genome Institute"/>
            <person name="Kuo A."/>
            <person name="Kohler A."/>
            <person name="Nagy L.G."/>
            <person name="Floudas D."/>
            <person name="Copeland A."/>
            <person name="Barry K.W."/>
            <person name="Cichocki N."/>
            <person name="Veneault-Fourrey C."/>
            <person name="LaButti K."/>
            <person name="Lindquist E.A."/>
            <person name="Lipzen A."/>
            <person name="Lundell T."/>
            <person name="Morin E."/>
            <person name="Murat C."/>
            <person name="Sun H."/>
            <person name="Tunlid A."/>
            <person name="Henrissat B."/>
            <person name="Grigoriev I.V."/>
            <person name="Hibbett D.S."/>
            <person name="Martin F."/>
            <person name="Nordberg H.P."/>
            <person name="Cantor M.N."/>
            <person name="Hua S.X."/>
        </authorList>
    </citation>
    <scope>NUCLEOTIDE SEQUENCE [LARGE SCALE GENOMIC DNA]</scope>
    <source>
        <strain evidence="1 2">Foug A</strain>
    </source>
</reference>
<evidence type="ECO:0000313" key="2">
    <source>
        <dbReference type="Proteomes" id="UP000053989"/>
    </source>
</evidence>
<keyword evidence="2" id="KW-1185">Reference proteome</keyword>
<accession>A0A0C2ZAD4</accession>
<organism evidence="1 2">
    <name type="scientific">Scleroderma citrinum Foug A</name>
    <dbReference type="NCBI Taxonomy" id="1036808"/>
    <lineage>
        <taxon>Eukaryota</taxon>
        <taxon>Fungi</taxon>
        <taxon>Dikarya</taxon>
        <taxon>Basidiomycota</taxon>
        <taxon>Agaricomycotina</taxon>
        <taxon>Agaricomycetes</taxon>
        <taxon>Agaricomycetidae</taxon>
        <taxon>Boletales</taxon>
        <taxon>Sclerodermatineae</taxon>
        <taxon>Sclerodermataceae</taxon>
        <taxon>Scleroderma</taxon>
    </lineage>
</organism>
<evidence type="ECO:0000313" key="1">
    <source>
        <dbReference type="EMBL" id="KIM50057.1"/>
    </source>
</evidence>
<dbReference type="AlphaFoldDB" id="A0A0C2ZAD4"/>
<dbReference type="Proteomes" id="UP000053989">
    <property type="component" value="Unassembled WGS sequence"/>
</dbReference>
<sequence length="57" mass="6135">MDALTIRISGERAFTDGRRTLGKDADVAKDQSNAQKGHTDTLSILNDAATADEYTHA</sequence>
<proteinExistence type="predicted"/>
<dbReference type="EMBL" id="KN822773">
    <property type="protein sequence ID" value="KIM50057.1"/>
    <property type="molecule type" value="Genomic_DNA"/>
</dbReference>
<dbReference type="HOGENOM" id="CLU_2997810_0_0_1"/>